<sequence>MVTAMDYEQTIIPVHIYQHWLQNTSDIVSRRGRKKEASDIMSSTKIAKLMKLPPVVLIGHLYNNENGDIYYPAPLLDLWTKSTQPPHDSPSARVSAHHPPEPSFSSPPVVHNEDFMRFPFQDFDGGLGDQLLPPPAEKPRDKDEHAEIFMDELRANLDSGLRAPTMVSWKSDSIHSFGSVSEHGPASHSDIGKGRFTKKRHSSSGNSSGGLEPVAENANVKLPRLSEIGPTPDQELIVETGPTQTQLIINQPRDVIADTIQAQMKAHFETPGVPQVESLDILAAGMTRKSAAVLFYQTCVLASRDALRVEQKEPYGEILISRGSKM</sequence>
<dbReference type="InterPro" id="IPR006909">
    <property type="entry name" value="Rad21/Rec8_C_eu"/>
</dbReference>
<dbReference type="GO" id="GO:0003682">
    <property type="term" value="F:chromatin binding"/>
    <property type="evidence" value="ECO:0007669"/>
    <property type="project" value="TreeGrafter"/>
</dbReference>
<feature type="region of interest" description="Disordered" evidence="1">
    <location>
        <begin position="175"/>
        <end position="214"/>
    </location>
</feature>
<feature type="domain" description="Rad21/Rec8-like protein C-terminal eukaryotic" evidence="2">
    <location>
        <begin position="275"/>
        <end position="326"/>
    </location>
</feature>
<dbReference type="Pfam" id="PF04824">
    <property type="entry name" value="Rad21_Rec8"/>
    <property type="match status" value="1"/>
</dbReference>
<dbReference type="GO" id="GO:0008278">
    <property type="term" value="C:cohesin complex"/>
    <property type="evidence" value="ECO:0007669"/>
    <property type="project" value="InterPro"/>
</dbReference>
<keyword evidence="4" id="KW-1185">Reference proteome</keyword>
<dbReference type="PANTHER" id="PTHR12585:SF64">
    <property type="entry name" value="SISTER CHROMATID COHESION 1 PROTEIN 1"/>
    <property type="match status" value="1"/>
</dbReference>
<feature type="region of interest" description="Disordered" evidence="1">
    <location>
        <begin position="82"/>
        <end position="110"/>
    </location>
</feature>
<dbReference type="InterPro" id="IPR036390">
    <property type="entry name" value="WH_DNA-bd_sf"/>
</dbReference>
<dbReference type="PANTHER" id="PTHR12585">
    <property type="entry name" value="SCC1 / RAD21 FAMILY MEMBER"/>
    <property type="match status" value="1"/>
</dbReference>
<dbReference type="Gene3D" id="1.10.10.580">
    <property type="entry name" value="Structural maintenance of chromosome 1. Chain E"/>
    <property type="match status" value="1"/>
</dbReference>
<dbReference type="EMBL" id="WOCE01000010">
    <property type="protein sequence ID" value="KAE9606184.1"/>
    <property type="molecule type" value="Genomic_DNA"/>
</dbReference>
<evidence type="ECO:0000313" key="4">
    <source>
        <dbReference type="Proteomes" id="UP000447434"/>
    </source>
</evidence>
<dbReference type="OrthoDB" id="10071381at2759"/>
<organism evidence="3 4">
    <name type="scientific">Lupinus albus</name>
    <name type="common">White lupine</name>
    <name type="synonym">Lupinus termis</name>
    <dbReference type="NCBI Taxonomy" id="3870"/>
    <lineage>
        <taxon>Eukaryota</taxon>
        <taxon>Viridiplantae</taxon>
        <taxon>Streptophyta</taxon>
        <taxon>Embryophyta</taxon>
        <taxon>Tracheophyta</taxon>
        <taxon>Spermatophyta</taxon>
        <taxon>Magnoliopsida</taxon>
        <taxon>eudicotyledons</taxon>
        <taxon>Gunneridae</taxon>
        <taxon>Pentapetalae</taxon>
        <taxon>rosids</taxon>
        <taxon>fabids</taxon>
        <taxon>Fabales</taxon>
        <taxon>Fabaceae</taxon>
        <taxon>Papilionoideae</taxon>
        <taxon>50 kb inversion clade</taxon>
        <taxon>genistoids sensu lato</taxon>
        <taxon>core genistoids</taxon>
        <taxon>Genisteae</taxon>
        <taxon>Lupinus</taxon>
    </lineage>
</organism>
<evidence type="ECO:0000256" key="1">
    <source>
        <dbReference type="SAM" id="MobiDB-lite"/>
    </source>
</evidence>
<comment type="caution">
    <text evidence="3">The sequence shown here is derived from an EMBL/GenBank/DDBJ whole genome shotgun (WGS) entry which is preliminary data.</text>
</comment>
<name>A0A6A4PY22_LUPAL</name>
<evidence type="ECO:0000259" key="2">
    <source>
        <dbReference type="Pfam" id="PF04824"/>
    </source>
</evidence>
<dbReference type="Proteomes" id="UP000447434">
    <property type="component" value="Chromosome 10"/>
</dbReference>
<gene>
    <name evidence="3" type="ORF">Lalb_Chr10g0105231</name>
</gene>
<evidence type="ECO:0000313" key="3">
    <source>
        <dbReference type="EMBL" id="KAE9606184.1"/>
    </source>
</evidence>
<dbReference type="GO" id="GO:0051754">
    <property type="term" value="P:meiotic sister chromatid cohesion, centromeric"/>
    <property type="evidence" value="ECO:0007669"/>
    <property type="project" value="TreeGrafter"/>
</dbReference>
<reference evidence="4" key="1">
    <citation type="journal article" date="2020" name="Nat. Commun.">
        <title>Genome sequence of the cluster root forming white lupin.</title>
        <authorList>
            <person name="Hufnagel B."/>
            <person name="Marques A."/>
            <person name="Soriano A."/>
            <person name="Marques L."/>
            <person name="Divol F."/>
            <person name="Doumas P."/>
            <person name="Sallet E."/>
            <person name="Mancinotti D."/>
            <person name="Carrere S."/>
            <person name="Marande W."/>
            <person name="Arribat S."/>
            <person name="Keller J."/>
            <person name="Huneau C."/>
            <person name="Blein T."/>
            <person name="Aime D."/>
            <person name="Laguerre M."/>
            <person name="Taylor J."/>
            <person name="Schubert V."/>
            <person name="Nelson M."/>
            <person name="Geu-Flores F."/>
            <person name="Crespi M."/>
            <person name="Gallardo-Guerrero K."/>
            <person name="Delaux P.-M."/>
            <person name="Salse J."/>
            <person name="Berges H."/>
            <person name="Guyot R."/>
            <person name="Gouzy J."/>
            <person name="Peret B."/>
        </authorList>
    </citation>
    <scope>NUCLEOTIDE SEQUENCE [LARGE SCALE GENOMIC DNA]</scope>
    <source>
        <strain evidence="4">cv. Amiga</strain>
    </source>
</reference>
<accession>A0A6A4PY22</accession>
<proteinExistence type="predicted"/>
<dbReference type="SUPFAM" id="SSF46785">
    <property type="entry name" value="Winged helix' DNA-binding domain"/>
    <property type="match status" value="1"/>
</dbReference>
<dbReference type="InterPro" id="IPR039781">
    <property type="entry name" value="Rad21/Rec8-like"/>
</dbReference>
<dbReference type="AlphaFoldDB" id="A0A6A4PY22"/>
<dbReference type="InterPro" id="IPR023093">
    <property type="entry name" value="ScpA-like_C"/>
</dbReference>
<protein>
    <submittedName>
        <fullName evidence="3">Putative rad21/Rec8-like protein</fullName>
    </submittedName>
</protein>